<dbReference type="SUPFAM" id="SSF52833">
    <property type="entry name" value="Thioredoxin-like"/>
    <property type="match status" value="1"/>
</dbReference>
<dbReference type="CDD" id="cd03197">
    <property type="entry name" value="GST_C_mPGES2"/>
    <property type="match status" value="1"/>
</dbReference>
<name>A0AAN9VPV6_9ORTH</name>
<dbReference type="PROSITE" id="PS50405">
    <property type="entry name" value="GST_CTER"/>
    <property type="match status" value="1"/>
</dbReference>
<keyword evidence="3" id="KW-0443">Lipid metabolism</keyword>
<dbReference type="InterPro" id="IPR002109">
    <property type="entry name" value="Glutaredoxin"/>
</dbReference>
<feature type="domain" description="GST C-terminal" evidence="5">
    <location>
        <begin position="227"/>
        <end position="389"/>
    </location>
</feature>
<comment type="caution">
    <text evidence="6">The sequence shown here is derived from an EMBL/GenBank/DDBJ whole genome shotgun (WGS) entry which is preliminary data.</text>
</comment>
<dbReference type="PROSITE" id="PS51354">
    <property type="entry name" value="GLUTAREDOXIN_2"/>
    <property type="match status" value="1"/>
</dbReference>
<evidence type="ECO:0000256" key="3">
    <source>
        <dbReference type="ARBA" id="ARBA00023098"/>
    </source>
</evidence>
<gene>
    <name evidence="6" type="ORF">R5R35_012419</name>
</gene>
<dbReference type="InterPro" id="IPR011767">
    <property type="entry name" value="GLR_AS"/>
</dbReference>
<evidence type="ECO:0000256" key="4">
    <source>
        <dbReference type="SAM" id="Phobius"/>
    </source>
</evidence>
<dbReference type="GO" id="GO:0050220">
    <property type="term" value="F:prostaglandin-E synthase activity"/>
    <property type="evidence" value="ECO:0007669"/>
    <property type="project" value="InterPro"/>
</dbReference>
<organism evidence="6 7">
    <name type="scientific">Gryllus longicercus</name>
    <dbReference type="NCBI Taxonomy" id="2509291"/>
    <lineage>
        <taxon>Eukaryota</taxon>
        <taxon>Metazoa</taxon>
        <taxon>Ecdysozoa</taxon>
        <taxon>Arthropoda</taxon>
        <taxon>Hexapoda</taxon>
        <taxon>Insecta</taxon>
        <taxon>Pterygota</taxon>
        <taxon>Neoptera</taxon>
        <taxon>Polyneoptera</taxon>
        <taxon>Orthoptera</taxon>
        <taxon>Ensifera</taxon>
        <taxon>Gryllidea</taxon>
        <taxon>Grylloidea</taxon>
        <taxon>Gryllidae</taxon>
        <taxon>Gryllinae</taxon>
        <taxon>Gryllus</taxon>
    </lineage>
</organism>
<dbReference type="GO" id="GO:0005739">
    <property type="term" value="C:mitochondrion"/>
    <property type="evidence" value="ECO:0007669"/>
    <property type="project" value="TreeGrafter"/>
</dbReference>
<comment type="function">
    <text evidence="1">Has a glutathione-disulfide oxidoreductase activity in the presence of NADPH and glutathione reductase. Reduces low molecular weight disulfides and proteins.</text>
</comment>
<dbReference type="InterPro" id="IPR036282">
    <property type="entry name" value="Glutathione-S-Trfase_C_sf"/>
</dbReference>
<dbReference type="PANTHER" id="PTHR12782:SF5">
    <property type="entry name" value="PROSTAGLANDIN E SYNTHASE 2"/>
    <property type="match status" value="1"/>
</dbReference>
<dbReference type="SFLD" id="SFLDG01182">
    <property type="entry name" value="Prostaglandin_E_synthase_like"/>
    <property type="match status" value="1"/>
</dbReference>
<comment type="similarity">
    <text evidence="2">Belongs to the GST superfamily.</text>
</comment>
<dbReference type="Gene3D" id="1.20.1050.10">
    <property type="match status" value="1"/>
</dbReference>
<dbReference type="InterPro" id="IPR010987">
    <property type="entry name" value="Glutathione-S-Trfase_C-like"/>
</dbReference>
<dbReference type="InterPro" id="IPR036249">
    <property type="entry name" value="Thioredoxin-like_sf"/>
</dbReference>
<dbReference type="Pfam" id="PF00462">
    <property type="entry name" value="Glutaredoxin"/>
    <property type="match status" value="1"/>
</dbReference>
<dbReference type="SUPFAM" id="SSF47616">
    <property type="entry name" value="GST C-terminal domain-like"/>
    <property type="match status" value="1"/>
</dbReference>
<reference evidence="6 7" key="1">
    <citation type="submission" date="2024-03" db="EMBL/GenBank/DDBJ databases">
        <title>The genome assembly and annotation of the cricket Gryllus longicercus Weissman &amp; Gray.</title>
        <authorList>
            <person name="Szrajer S."/>
            <person name="Gray D."/>
            <person name="Ylla G."/>
        </authorList>
    </citation>
    <scope>NUCLEOTIDE SEQUENCE [LARGE SCALE GENOMIC DNA]</scope>
    <source>
        <strain evidence="6">DAG 2021-001</strain>
        <tissue evidence="6">Whole body minus gut</tissue>
    </source>
</reference>
<dbReference type="GO" id="GO:0006629">
    <property type="term" value="P:lipid metabolic process"/>
    <property type="evidence" value="ECO:0007669"/>
    <property type="project" value="UniProtKB-KW"/>
</dbReference>
<dbReference type="AlphaFoldDB" id="A0AAN9VPV6"/>
<dbReference type="PROSITE" id="PS00195">
    <property type="entry name" value="GLUTAREDOXIN_1"/>
    <property type="match status" value="1"/>
</dbReference>
<evidence type="ECO:0000256" key="2">
    <source>
        <dbReference type="ARBA" id="ARBA00007409"/>
    </source>
</evidence>
<keyword evidence="4" id="KW-0812">Transmembrane</keyword>
<evidence type="ECO:0000313" key="6">
    <source>
        <dbReference type="EMBL" id="KAK7864647.1"/>
    </source>
</evidence>
<dbReference type="InterPro" id="IPR034334">
    <property type="entry name" value="PGES2"/>
</dbReference>
<evidence type="ECO:0000259" key="5">
    <source>
        <dbReference type="PROSITE" id="PS50405"/>
    </source>
</evidence>
<dbReference type="SFLD" id="SFLDS00019">
    <property type="entry name" value="Glutathione_Transferase_(cytos"/>
    <property type="match status" value="1"/>
</dbReference>
<dbReference type="Gene3D" id="6.20.200.30">
    <property type="match status" value="1"/>
</dbReference>
<dbReference type="SFLD" id="SFLDG01203">
    <property type="entry name" value="Prostaglandin_E_synthase_like1"/>
    <property type="match status" value="1"/>
</dbReference>
<dbReference type="EMBL" id="JAZDUA010000198">
    <property type="protein sequence ID" value="KAK7864647.1"/>
    <property type="molecule type" value="Genomic_DNA"/>
</dbReference>
<keyword evidence="7" id="KW-1185">Reference proteome</keyword>
<sequence>MAFSRVGEKMFVKVLCHLPTRPVLNCGTNVRMFSKGFTPLKSNVWFLSLVGIGTGAVVGAGYSYLKSKEPQTPVLTIQKDLPTIKSIPKMEVSRKVVFENDSTGLRLKLFQYATCPFCCKVRAFLDYYGISYDVIEVNPVMRQQIRWSHYKKVPILVAENQDGCQQLNDSSMIISALMSYIIDKSESLTNIVNFYPTMLYKQDGYEKTEILNRYFLMCQEKNQDEKTKEAMTLERKWRQWVDDTFVHVLSPNVYRTRSEALETFNWFSEAGEWETHFPAWERKIVIYVGAYAMWLISKRLKKRHNLKDDVRQSFYDECNEWMKAVHKQGTPFLGGEQPNLADLAVYGVLNSIEGSRAFKDVLSHTKLGVWYWSVKAQVNKHKGNDTLKH</sequence>
<dbReference type="Proteomes" id="UP001378592">
    <property type="component" value="Unassembled WGS sequence"/>
</dbReference>
<feature type="transmembrane region" description="Helical" evidence="4">
    <location>
        <begin position="44"/>
        <end position="65"/>
    </location>
</feature>
<proteinExistence type="inferred from homology"/>
<keyword evidence="4" id="KW-1133">Transmembrane helix</keyword>
<dbReference type="InterPro" id="IPR040079">
    <property type="entry name" value="Glutathione_S-Trfase"/>
</dbReference>
<evidence type="ECO:0000313" key="7">
    <source>
        <dbReference type="Proteomes" id="UP001378592"/>
    </source>
</evidence>
<dbReference type="PANTHER" id="PTHR12782">
    <property type="entry name" value="MICROSOMAL PROSTAGLANDIN E SYNTHASE-2"/>
    <property type="match status" value="1"/>
</dbReference>
<keyword evidence="4" id="KW-0472">Membrane</keyword>
<accession>A0AAN9VPV6</accession>
<dbReference type="Gene3D" id="3.40.30.10">
    <property type="entry name" value="Glutaredoxin"/>
    <property type="match status" value="1"/>
</dbReference>
<evidence type="ECO:0000256" key="1">
    <source>
        <dbReference type="ARBA" id="ARBA00002549"/>
    </source>
</evidence>
<protein>
    <recommendedName>
        <fullName evidence="5">GST C-terminal domain-containing protein</fullName>
    </recommendedName>
</protein>
<dbReference type="InterPro" id="IPR034335">
    <property type="entry name" value="PGES2_C"/>
</dbReference>